<gene>
    <name evidence="2" type="ORF">GA0061100_11457</name>
</gene>
<dbReference type="RefSeq" id="WP_075856405.1">
    <property type="nucleotide sequence ID" value="NZ_FMAC01000014.1"/>
</dbReference>
<dbReference type="AlphaFoldDB" id="A0A1C3WB24"/>
<evidence type="ECO:0000313" key="2">
    <source>
        <dbReference type="EMBL" id="SCB37065.1"/>
    </source>
</evidence>
<sequence>MRLLFNILAISGSAMFAGVMLMIGVTLGGYWRSLPAPDFLDWFSQNGQFITRTIPLVVAPTLIGLIGSLWSGWGEATARAYWIGAAVCIAAVLAVTLAWFLPTNAQFASKSIPVDQVPARLDTWLMIHDVRIALAAIASVLGIVAISR</sequence>
<keyword evidence="3" id="KW-1185">Reference proteome</keyword>
<dbReference type="EMBL" id="FMAC01000014">
    <property type="protein sequence ID" value="SCB37065.1"/>
    <property type="molecule type" value="Genomic_DNA"/>
</dbReference>
<accession>A0A1C3WB24</accession>
<evidence type="ECO:0000256" key="1">
    <source>
        <dbReference type="SAM" id="Phobius"/>
    </source>
</evidence>
<dbReference type="Pfam" id="PF08592">
    <property type="entry name" value="Anthrone_oxy"/>
    <property type="match status" value="1"/>
</dbReference>
<feature type="transmembrane region" description="Helical" evidence="1">
    <location>
        <begin position="7"/>
        <end position="29"/>
    </location>
</feature>
<keyword evidence="1" id="KW-1133">Transmembrane helix</keyword>
<organism evidence="2 3">
    <name type="scientific">Rhizobium hainanense</name>
    <dbReference type="NCBI Taxonomy" id="52131"/>
    <lineage>
        <taxon>Bacteria</taxon>
        <taxon>Pseudomonadati</taxon>
        <taxon>Pseudomonadota</taxon>
        <taxon>Alphaproteobacteria</taxon>
        <taxon>Hyphomicrobiales</taxon>
        <taxon>Rhizobiaceae</taxon>
        <taxon>Rhizobium/Agrobacterium group</taxon>
        <taxon>Rhizobium</taxon>
    </lineage>
</organism>
<dbReference type="InterPro" id="IPR013901">
    <property type="entry name" value="Anthrone_oxy"/>
</dbReference>
<dbReference type="Proteomes" id="UP000186228">
    <property type="component" value="Unassembled WGS sequence"/>
</dbReference>
<keyword evidence="1" id="KW-0472">Membrane</keyword>
<feature type="transmembrane region" description="Helical" evidence="1">
    <location>
        <begin position="80"/>
        <end position="101"/>
    </location>
</feature>
<dbReference type="STRING" id="52131.GA0061100_11457"/>
<proteinExistence type="predicted"/>
<protein>
    <recommendedName>
        <fullName evidence="4">DUF1772 domain-containing protein</fullName>
    </recommendedName>
</protein>
<evidence type="ECO:0008006" key="4">
    <source>
        <dbReference type="Google" id="ProtNLM"/>
    </source>
</evidence>
<feature type="transmembrane region" description="Helical" evidence="1">
    <location>
        <begin position="49"/>
        <end position="73"/>
    </location>
</feature>
<name>A0A1C3WB24_9HYPH</name>
<feature type="transmembrane region" description="Helical" evidence="1">
    <location>
        <begin position="130"/>
        <end position="147"/>
    </location>
</feature>
<evidence type="ECO:0000313" key="3">
    <source>
        <dbReference type="Proteomes" id="UP000186228"/>
    </source>
</evidence>
<reference evidence="3" key="1">
    <citation type="submission" date="2016-08" db="EMBL/GenBank/DDBJ databases">
        <authorList>
            <person name="Varghese N."/>
            <person name="Submissions Spin"/>
        </authorList>
    </citation>
    <scope>NUCLEOTIDE SEQUENCE [LARGE SCALE GENOMIC DNA]</scope>
    <source>
        <strain evidence="3">CCBAU 57015</strain>
    </source>
</reference>
<dbReference type="OrthoDB" id="7839936at2"/>
<keyword evidence="1" id="KW-0812">Transmembrane</keyword>